<dbReference type="EMBL" id="AOIQ01000016">
    <property type="protein sequence ID" value="ELZ09914.1"/>
    <property type="molecule type" value="Genomic_DNA"/>
</dbReference>
<keyword evidence="2" id="KW-1185">Reference proteome</keyword>
<protein>
    <submittedName>
        <fullName evidence="1">Uncharacterized protein</fullName>
    </submittedName>
</protein>
<comment type="caution">
    <text evidence="1">The sequence shown here is derived from an EMBL/GenBank/DDBJ whole genome shotgun (WGS) entry which is preliminary data.</text>
</comment>
<accession>M0BJU7</accession>
<organism evidence="1 2">
    <name type="scientific">Halovivax asiaticus JCM 14624</name>
    <dbReference type="NCBI Taxonomy" id="1227490"/>
    <lineage>
        <taxon>Archaea</taxon>
        <taxon>Methanobacteriati</taxon>
        <taxon>Methanobacteriota</taxon>
        <taxon>Stenosarchaea group</taxon>
        <taxon>Halobacteria</taxon>
        <taxon>Halobacteriales</taxon>
        <taxon>Natrialbaceae</taxon>
        <taxon>Halovivax</taxon>
    </lineage>
</organism>
<name>M0BJU7_9EURY</name>
<gene>
    <name evidence="1" type="ORF">C479_10085</name>
</gene>
<evidence type="ECO:0000313" key="1">
    <source>
        <dbReference type="EMBL" id="ELZ09914.1"/>
    </source>
</evidence>
<evidence type="ECO:0000313" key="2">
    <source>
        <dbReference type="Proteomes" id="UP000011560"/>
    </source>
</evidence>
<sequence length="114" mass="12788">MTDERIDLVDVFSVVNSYCGPVLVNIRNVVAGYRPAGTDIERFVIHQFFCGRRNGQRRLHALVCEIYHFNGDVSLRLAPNEATCGEGCSGHASADEKLSAFHQGIQRILYQYTL</sequence>
<dbReference type="AlphaFoldDB" id="M0BJU7"/>
<dbReference type="Proteomes" id="UP000011560">
    <property type="component" value="Unassembled WGS sequence"/>
</dbReference>
<reference evidence="1 2" key="1">
    <citation type="journal article" date="2014" name="PLoS Genet.">
        <title>Phylogenetically driven sequencing of extremely halophilic archaea reveals strategies for static and dynamic osmo-response.</title>
        <authorList>
            <person name="Becker E.A."/>
            <person name="Seitzer P.M."/>
            <person name="Tritt A."/>
            <person name="Larsen D."/>
            <person name="Krusor M."/>
            <person name="Yao A.I."/>
            <person name="Wu D."/>
            <person name="Madern D."/>
            <person name="Eisen J.A."/>
            <person name="Darling A.E."/>
            <person name="Facciotti M.T."/>
        </authorList>
    </citation>
    <scope>NUCLEOTIDE SEQUENCE [LARGE SCALE GENOMIC DNA]</scope>
    <source>
        <strain evidence="1 2">JCM 14624</strain>
    </source>
</reference>
<proteinExistence type="predicted"/>